<dbReference type="Gene3D" id="3.40.50.300">
    <property type="entry name" value="P-loop containing nucleotide triphosphate hydrolases"/>
    <property type="match status" value="1"/>
</dbReference>
<dbReference type="GO" id="GO:0006139">
    <property type="term" value="P:nucleobase-containing compound metabolic process"/>
    <property type="evidence" value="ECO:0007669"/>
    <property type="project" value="InterPro"/>
</dbReference>
<evidence type="ECO:0000256" key="3">
    <source>
        <dbReference type="ARBA" id="ARBA00022777"/>
    </source>
</evidence>
<evidence type="ECO:0000256" key="1">
    <source>
        <dbReference type="ARBA" id="ARBA00022679"/>
    </source>
</evidence>
<dbReference type="SUPFAM" id="SSF52540">
    <property type="entry name" value="P-loop containing nucleoside triphosphate hydrolases"/>
    <property type="match status" value="1"/>
</dbReference>
<evidence type="ECO:0000313" key="5">
    <source>
        <dbReference type="Ensembl" id="ENSSPUP00000021406.1"/>
    </source>
</evidence>
<dbReference type="Ensembl" id="ENSSPUT00000022820.1">
    <property type="protein sequence ID" value="ENSSPUP00000021406.1"/>
    <property type="gene ID" value="ENSSPUG00000016454.1"/>
</dbReference>
<evidence type="ECO:0000313" key="6">
    <source>
        <dbReference type="Proteomes" id="UP000694392"/>
    </source>
</evidence>
<dbReference type="AlphaFoldDB" id="A0A8D0HBV9"/>
<reference evidence="5" key="2">
    <citation type="submission" date="2025-09" db="UniProtKB">
        <authorList>
            <consortium name="Ensembl"/>
        </authorList>
    </citation>
    <scope>IDENTIFICATION</scope>
</reference>
<sequence length="131" mass="14134">LACLTLSLLRFLSAEKLQSPAIVFVIGGPGSGKATQSALLAEKYNLHHVGIGELLRDESTKGNAKAKAIRDIMLKGALVPSGYVLDLLVENMATKQEIKGFIISGFPRELCQAKEFERVVSAPLIYAHNGR</sequence>
<dbReference type="OMA" id="YRCVHIS"/>
<dbReference type="CDD" id="cd01428">
    <property type="entry name" value="ADK"/>
    <property type="match status" value="1"/>
</dbReference>
<organism evidence="5 6">
    <name type="scientific">Sphenodon punctatus</name>
    <name type="common">Tuatara</name>
    <name type="synonym">Hatteria punctata</name>
    <dbReference type="NCBI Taxonomy" id="8508"/>
    <lineage>
        <taxon>Eukaryota</taxon>
        <taxon>Metazoa</taxon>
        <taxon>Chordata</taxon>
        <taxon>Craniata</taxon>
        <taxon>Vertebrata</taxon>
        <taxon>Euteleostomi</taxon>
        <taxon>Lepidosauria</taxon>
        <taxon>Sphenodontia</taxon>
        <taxon>Sphenodontidae</taxon>
        <taxon>Sphenodon</taxon>
    </lineage>
</organism>
<protein>
    <recommendedName>
        <fullName evidence="7">Nucleoside-diphosphate kinase</fullName>
    </recommendedName>
</protein>
<evidence type="ECO:0000256" key="4">
    <source>
        <dbReference type="RuleBase" id="RU003330"/>
    </source>
</evidence>
<evidence type="ECO:0008006" key="7">
    <source>
        <dbReference type="Google" id="ProtNLM"/>
    </source>
</evidence>
<dbReference type="GO" id="GO:0019205">
    <property type="term" value="F:nucleobase-containing compound kinase activity"/>
    <property type="evidence" value="ECO:0007669"/>
    <property type="project" value="InterPro"/>
</dbReference>
<keyword evidence="6" id="KW-1185">Reference proteome</keyword>
<keyword evidence="3 4" id="KW-0418">Kinase</keyword>
<keyword evidence="2" id="KW-0547">Nucleotide-binding</keyword>
<dbReference type="Pfam" id="PF00406">
    <property type="entry name" value="ADK"/>
    <property type="match status" value="1"/>
</dbReference>
<dbReference type="GeneTree" id="ENSGT00940000163693"/>
<dbReference type="PANTHER" id="PTHR23359">
    <property type="entry name" value="NUCLEOTIDE KINASE"/>
    <property type="match status" value="1"/>
</dbReference>
<comment type="similarity">
    <text evidence="4">Belongs to the adenylate kinase family.</text>
</comment>
<dbReference type="PRINTS" id="PR00094">
    <property type="entry name" value="ADENYLTKNASE"/>
</dbReference>
<dbReference type="Proteomes" id="UP000694392">
    <property type="component" value="Unplaced"/>
</dbReference>
<dbReference type="InterPro" id="IPR027417">
    <property type="entry name" value="P-loop_NTPase"/>
</dbReference>
<evidence type="ECO:0000256" key="2">
    <source>
        <dbReference type="ARBA" id="ARBA00022741"/>
    </source>
</evidence>
<proteinExistence type="inferred from homology"/>
<reference evidence="5" key="1">
    <citation type="submission" date="2025-08" db="UniProtKB">
        <authorList>
            <consortium name="Ensembl"/>
        </authorList>
    </citation>
    <scope>IDENTIFICATION</scope>
</reference>
<keyword evidence="1 4" id="KW-0808">Transferase</keyword>
<accession>A0A8D0HBV9</accession>
<dbReference type="GO" id="GO:0005524">
    <property type="term" value="F:ATP binding"/>
    <property type="evidence" value="ECO:0007669"/>
    <property type="project" value="InterPro"/>
</dbReference>
<name>A0A8D0HBV9_SPHPU</name>
<dbReference type="InterPro" id="IPR000850">
    <property type="entry name" value="Adenylat/UMP-CMP_kin"/>
</dbReference>